<gene>
    <name evidence="11" type="primary">Ppp1r21</name>
</gene>
<dbReference type="PANTHER" id="PTHR21448">
    <property type="entry name" value="SMOOTH MUSCLE MYOSIN HEAVY CHAIN-RELATED"/>
    <property type="match status" value="1"/>
</dbReference>
<dbReference type="GO" id="GO:0003723">
    <property type="term" value="F:RNA binding"/>
    <property type="evidence" value="ECO:0007669"/>
    <property type="project" value="UniProtKB-KW"/>
</dbReference>
<evidence type="ECO:0000256" key="2">
    <source>
        <dbReference type="ARBA" id="ARBA00020102"/>
    </source>
</evidence>
<evidence type="ECO:0000256" key="8">
    <source>
        <dbReference type="ARBA" id="ARBA00044824"/>
    </source>
</evidence>
<dbReference type="GO" id="GO:0016020">
    <property type="term" value="C:membrane"/>
    <property type="evidence" value="ECO:0007669"/>
    <property type="project" value="TreeGrafter"/>
</dbReference>
<keyword evidence="4" id="KW-0694">RNA-binding</keyword>
<organism evidence="11">
    <name type="scientific">Phallusia mammillata</name>
    <dbReference type="NCBI Taxonomy" id="59560"/>
    <lineage>
        <taxon>Eukaryota</taxon>
        <taxon>Metazoa</taxon>
        <taxon>Chordata</taxon>
        <taxon>Tunicata</taxon>
        <taxon>Ascidiacea</taxon>
        <taxon>Phlebobranchia</taxon>
        <taxon>Ascidiidae</taxon>
        <taxon>Phallusia</taxon>
    </lineage>
</organism>
<evidence type="ECO:0000259" key="10">
    <source>
        <dbReference type="SMART" id="SM01254"/>
    </source>
</evidence>
<evidence type="ECO:0000256" key="7">
    <source>
        <dbReference type="ARBA" id="ARBA00031617"/>
    </source>
</evidence>
<evidence type="ECO:0000256" key="5">
    <source>
        <dbReference type="ARBA" id="ARBA00023054"/>
    </source>
</evidence>
<feature type="coiled-coil region" evidence="9">
    <location>
        <begin position="525"/>
        <end position="559"/>
    </location>
</feature>
<feature type="domain" description="Protein phosphatase 1 regulatory subunit 21 N-terminal" evidence="10">
    <location>
        <begin position="9"/>
        <end position="105"/>
    </location>
</feature>
<dbReference type="InterPro" id="IPR040024">
    <property type="entry name" value="PPP1R21"/>
</dbReference>
<evidence type="ECO:0000256" key="1">
    <source>
        <dbReference type="ARBA" id="ARBA00004412"/>
    </source>
</evidence>
<dbReference type="InterPro" id="IPR019348">
    <property type="entry name" value="PPP1R21_six_helix"/>
</dbReference>
<name>A0A6F9DQC3_9ASCI</name>
<evidence type="ECO:0000256" key="3">
    <source>
        <dbReference type="ARBA" id="ARBA00022753"/>
    </source>
</evidence>
<dbReference type="Pfam" id="PF10205">
    <property type="entry name" value="KLRAQ"/>
    <property type="match status" value="1"/>
</dbReference>
<reference evidence="11" key="1">
    <citation type="submission" date="2020-04" db="EMBL/GenBank/DDBJ databases">
        <authorList>
            <person name="Neveu A P."/>
        </authorList>
    </citation>
    <scope>NUCLEOTIDE SEQUENCE</scope>
    <source>
        <tissue evidence="11">Whole embryo</tissue>
    </source>
</reference>
<dbReference type="Pfam" id="PF10212">
    <property type="entry name" value="PPP1R21_helical"/>
    <property type="match status" value="1"/>
</dbReference>
<feature type="coiled-coil region" evidence="9">
    <location>
        <begin position="665"/>
        <end position="724"/>
    </location>
</feature>
<dbReference type="Pfam" id="PF21636">
    <property type="entry name" value="PPP1R21_C"/>
    <property type="match status" value="1"/>
</dbReference>
<keyword evidence="3" id="KW-0967">Endosome</keyword>
<dbReference type="AlphaFoldDB" id="A0A6F9DQC3"/>
<accession>A0A6F9DQC3</accession>
<feature type="coiled-coil region" evidence="9">
    <location>
        <begin position="155"/>
        <end position="182"/>
    </location>
</feature>
<comment type="subcellular location">
    <subcellularLocation>
        <location evidence="1">Early endosome</location>
    </subcellularLocation>
</comment>
<keyword evidence="5 9" id="KW-0175">Coiled coil</keyword>
<dbReference type="EMBL" id="LR789233">
    <property type="protein sequence ID" value="CAB3265095.1"/>
    <property type="molecule type" value="mRNA"/>
</dbReference>
<dbReference type="SMART" id="SM01254">
    <property type="entry name" value="KLRAQ"/>
    <property type="match status" value="1"/>
</dbReference>
<dbReference type="InterPro" id="IPR049372">
    <property type="entry name" value="PPP1R21_C"/>
</dbReference>
<protein>
    <recommendedName>
        <fullName evidence="2">Protein phosphatase 1 regulatory subunit 21</fullName>
    </recommendedName>
    <alternativeName>
        <fullName evidence="7">Coiled-coil domain-containing protein 128</fullName>
    </alternativeName>
    <alternativeName>
        <fullName evidence="8">Ferry endosomal RAB5 effector complex subunit 2</fullName>
    </alternativeName>
    <alternativeName>
        <fullName evidence="6">KLRAQ motif-containing protein 1</fullName>
    </alternativeName>
</protein>
<evidence type="ECO:0000256" key="9">
    <source>
        <dbReference type="SAM" id="Coils"/>
    </source>
</evidence>
<dbReference type="InterPro" id="IPR019343">
    <property type="entry name" value="PPP1R21_N"/>
</dbReference>
<evidence type="ECO:0000313" key="11">
    <source>
        <dbReference type="EMBL" id="CAB3265095.1"/>
    </source>
</evidence>
<dbReference type="PANTHER" id="PTHR21448:SF0">
    <property type="entry name" value="PROTEIN PHOSPHATASE 1 REGULATORY SUBUNIT 21"/>
    <property type="match status" value="1"/>
</dbReference>
<feature type="coiled-coil region" evidence="9">
    <location>
        <begin position="1"/>
        <end position="56"/>
    </location>
</feature>
<evidence type="ECO:0000256" key="6">
    <source>
        <dbReference type="ARBA" id="ARBA00031361"/>
    </source>
</evidence>
<evidence type="ECO:0000256" key="4">
    <source>
        <dbReference type="ARBA" id="ARBA00022884"/>
    </source>
</evidence>
<dbReference type="GO" id="GO:0005769">
    <property type="term" value="C:early endosome"/>
    <property type="evidence" value="ECO:0007669"/>
    <property type="project" value="UniProtKB-SubCell"/>
</dbReference>
<proteinExistence type="evidence at transcript level"/>
<sequence length="729" mass="83087">MSDLTSKYQKLALEYAKLKAQNHVLKKGVVEEKENATQLQVNLQRSDQIVRRLQQEIDSSSFRSLQMAKRVQLLQDELEKSARTKSKTNEGSVSRNLSHAIDEDLKNKIEENENLHKKVYEADKKTQQLKESLTSELSAAKELNVSLQGSLDSFQRSSLQDLEQLRNEKSALEEKLIKSEQCLVTTKEEFESRHKDISLSNSHLQSMVDGLKRVFTNSVVFNDSGTTEHNLTKVLPFSKRDQLKSDSLLGQTENLLSSLFTCLSNFHKHSWKRCLLYPIDSSIQPVTTANRQLITYLKQYGDYLNPLITSIKDDLQTYAYPFKLETMNGLKHFSMLFTCYTTFLTKLSPYYITSLKEECDLSVCAPNLQQKNTEYLHLFQRVLPAMSKLEVYLSVVTNRTGALKIQTPNTKSAFGKLTSALNELHLTFKDMSKTFNIKMVLEYQLPTTTKSEELRLSNELLLSALLTTSNICAKLAGFLVENLDFFILDNVDVPLSPFNLLETHKRAALFLSSTAVSSPPTVPYANALENQYQCSNNDKQELFQQLETNANKLHVLEQEKEHWLLETQLLKMKLEKQTEKLSDDSSRQRVLSISHVPSDTSMLGSIQVNGNETMDISTEDLIKQHMGARMAENGLRIKSAEAKSMHFESESNALHKHLNLLYKKKDAVQQDLDKSVQSVSQLQDELAVTRKSYEEQLSLMSEHLAAMNDKLAAQKDEINTLKNLKSRKK</sequence>